<dbReference type="InterPro" id="IPR002178">
    <property type="entry name" value="PTS_EIIA_type-2_dom"/>
</dbReference>
<organism evidence="8 9">
    <name type="scientific">Sporolactobacillus shoreicorticis</name>
    <dbReference type="NCBI Taxonomy" id="1923877"/>
    <lineage>
        <taxon>Bacteria</taxon>
        <taxon>Bacillati</taxon>
        <taxon>Bacillota</taxon>
        <taxon>Bacilli</taxon>
        <taxon>Bacillales</taxon>
        <taxon>Sporolactobacillaceae</taxon>
        <taxon>Sporolactobacillus</taxon>
    </lineage>
</organism>
<dbReference type="SUPFAM" id="SSF63520">
    <property type="entry name" value="PTS-regulatory domain, PRD"/>
    <property type="match status" value="1"/>
</dbReference>
<dbReference type="Gene3D" id="1.10.1790.10">
    <property type="entry name" value="PRD domain"/>
    <property type="match status" value="1"/>
</dbReference>
<dbReference type="EMBL" id="JBHUMQ010000017">
    <property type="protein sequence ID" value="MFD2693490.1"/>
    <property type="molecule type" value="Genomic_DNA"/>
</dbReference>
<dbReference type="PROSITE" id="PS51372">
    <property type="entry name" value="PRD_2"/>
    <property type="match status" value="1"/>
</dbReference>
<proteinExistence type="predicted"/>
<dbReference type="Gene3D" id="1.10.10.60">
    <property type="entry name" value="Homeodomain-like"/>
    <property type="match status" value="1"/>
</dbReference>
<evidence type="ECO:0000259" key="6">
    <source>
        <dbReference type="PROSITE" id="PS51096"/>
    </source>
</evidence>
<dbReference type="InterPro" id="IPR016152">
    <property type="entry name" value="PTrfase/Anion_transptr"/>
</dbReference>
<dbReference type="SMART" id="SM00382">
    <property type="entry name" value="AAA"/>
    <property type="match status" value="1"/>
</dbReference>
<name>A0ABW5S117_9BACL</name>
<dbReference type="Proteomes" id="UP001597399">
    <property type="component" value="Unassembled WGS sequence"/>
</dbReference>
<comment type="caution">
    <text evidence="8">The sequence shown here is derived from an EMBL/GenBank/DDBJ whole genome shotgun (WGS) entry which is preliminary data.</text>
</comment>
<dbReference type="InterPro" id="IPR003593">
    <property type="entry name" value="AAA+_ATPase"/>
</dbReference>
<feature type="domain" description="PRD" evidence="7">
    <location>
        <begin position="475"/>
        <end position="579"/>
    </location>
</feature>
<evidence type="ECO:0000259" key="7">
    <source>
        <dbReference type="PROSITE" id="PS51372"/>
    </source>
</evidence>
<dbReference type="Pfam" id="PF00158">
    <property type="entry name" value="Sigma54_activat"/>
    <property type="match status" value="1"/>
</dbReference>
<dbReference type="SUPFAM" id="SSF53062">
    <property type="entry name" value="PTS system fructose IIA component-like"/>
    <property type="match status" value="1"/>
</dbReference>
<dbReference type="Pfam" id="PF00874">
    <property type="entry name" value="PRD"/>
    <property type="match status" value="1"/>
</dbReference>
<dbReference type="Pfam" id="PF00359">
    <property type="entry name" value="PTS_EIIA_2"/>
    <property type="match status" value="1"/>
</dbReference>
<dbReference type="Gene3D" id="3.40.930.10">
    <property type="entry name" value="Mannitol-specific EII, Chain A"/>
    <property type="match status" value="1"/>
</dbReference>
<evidence type="ECO:0000256" key="1">
    <source>
        <dbReference type="ARBA" id="ARBA00022679"/>
    </source>
</evidence>
<dbReference type="InterPro" id="IPR004701">
    <property type="entry name" value="PTS_EIIA_man-typ"/>
</dbReference>
<dbReference type="Gene3D" id="3.40.50.510">
    <property type="entry name" value="Phosphotransferase system, mannose-type IIA component"/>
    <property type="match status" value="1"/>
</dbReference>
<evidence type="ECO:0000256" key="2">
    <source>
        <dbReference type="ARBA" id="ARBA00022741"/>
    </source>
</evidence>
<feature type="domain" description="Sigma-54 factor interaction" evidence="4">
    <location>
        <begin position="120"/>
        <end position="354"/>
    </location>
</feature>
<dbReference type="SUPFAM" id="SSF52540">
    <property type="entry name" value="P-loop containing nucleoside triphosphate hydrolases"/>
    <property type="match status" value="1"/>
</dbReference>
<dbReference type="PROSITE" id="PS51094">
    <property type="entry name" value="PTS_EIIA_TYPE_2"/>
    <property type="match status" value="1"/>
</dbReference>
<keyword evidence="1" id="KW-0808">Transferase</keyword>
<feature type="domain" description="PTS EIIA type-4" evidence="6">
    <location>
        <begin position="583"/>
        <end position="707"/>
    </location>
</feature>
<evidence type="ECO:0000313" key="8">
    <source>
        <dbReference type="EMBL" id="MFD2693490.1"/>
    </source>
</evidence>
<dbReference type="PANTHER" id="PTHR32071:SF38">
    <property type="entry name" value="PSP OPERON TRANSCRIPTIONAL ACTIVATOR"/>
    <property type="match status" value="1"/>
</dbReference>
<keyword evidence="3" id="KW-0067">ATP-binding</keyword>
<dbReference type="CDD" id="cd00009">
    <property type="entry name" value="AAA"/>
    <property type="match status" value="1"/>
</dbReference>
<dbReference type="InterPro" id="IPR036662">
    <property type="entry name" value="PTS_EIIA_man-typ_sf"/>
</dbReference>
<accession>A0ABW5S117</accession>
<dbReference type="InterPro" id="IPR036634">
    <property type="entry name" value="PRD_sf"/>
</dbReference>
<dbReference type="Pfam" id="PF03610">
    <property type="entry name" value="EIIA-man"/>
    <property type="match status" value="1"/>
</dbReference>
<evidence type="ECO:0000313" key="9">
    <source>
        <dbReference type="Proteomes" id="UP001597399"/>
    </source>
</evidence>
<dbReference type="PANTHER" id="PTHR32071">
    <property type="entry name" value="TRANSCRIPTIONAL REGULATORY PROTEIN"/>
    <property type="match status" value="1"/>
</dbReference>
<dbReference type="InterPro" id="IPR002078">
    <property type="entry name" value="Sigma_54_int"/>
</dbReference>
<keyword evidence="2" id="KW-0547">Nucleotide-binding</keyword>
<evidence type="ECO:0000259" key="4">
    <source>
        <dbReference type="PROSITE" id="PS50045"/>
    </source>
</evidence>
<evidence type="ECO:0000256" key="3">
    <source>
        <dbReference type="ARBA" id="ARBA00022840"/>
    </source>
</evidence>
<reference evidence="9" key="1">
    <citation type="journal article" date="2019" name="Int. J. Syst. Evol. Microbiol.">
        <title>The Global Catalogue of Microorganisms (GCM) 10K type strain sequencing project: providing services to taxonomists for standard genome sequencing and annotation.</title>
        <authorList>
            <consortium name="The Broad Institute Genomics Platform"/>
            <consortium name="The Broad Institute Genome Sequencing Center for Infectious Disease"/>
            <person name="Wu L."/>
            <person name="Ma J."/>
        </authorList>
    </citation>
    <scope>NUCLEOTIDE SEQUENCE [LARGE SCALE GENOMIC DNA]</scope>
    <source>
        <strain evidence="9">TISTR 2466</strain>
    </source>
</reference>
<dbReference type="InterPro" id="IPR011608">
    <property type="entry name" value="PRD"/>
</dbReference>
<evidence type="ECO:0000259" key="5">
    <source>
        <dbReference type="PROSITE" id="PS51094"/>
    </source>
</evidence>
<protein>
    <submittedName>
        <fullName evidence="8">Sigma 54-interacting transcriptional regulator</fullName>
    </submittedName>
</protein>
<sequence length="959" mass="108099">MVITEIIKNENPHCPLTDEEVAQKLLISRVAVTKLRKKFQIADSRARKRMYMINDLKAILNENSSLSDRQIAKRLQKLGYDTTRYLVAQLKKKVQPKSKIAAISSKNSANIEENNVFHSLIGHDGSLKLCVDQAKAALLYPPHGLHTLLIGNSGVGKSYLAEKMYQFALTTDNFNDDAPFLAFNCADYADNPQLLLGQLFGYQKGAFTGAVSDKKGVVELCNGGILFLDEIHRLPEEGQEILFQLLDKGHFRRMGAAGDTRTSRIMLIGATTEKPENSLLLTFRRRIPMSITIPSYTERPIQEREELVHSFFQREGLRLKRNLIISQDVFNTFVSYSYPGNVGQLKNDIKVCCAKALLQAVTHHADSVRITFQHMTEQIRNDVLNGQIAFEENSCGSDLQIQYNNQMKPNDVASSQQEDIYQYIENMHMNLKYEGYDDDRIIKLLGGLVEKKLAYIARSTRSNRPQISSQTIADIVGKRFMTLADYCFEQAKKKLPLLRQSVIYPLASHMKSAYERIIAGKRVKYPDFDKVKKEHEKEYFIAKELTQTLAKKLEITIPDDEAGFIAIYLCHFQISYQKKHEKNIGVVILSHGHVASGMAEVVNQLLGIKQAIGVDMALSDSPNFMLEKTIIAVKKANQGKGCILLADMGSLLSFGPIIQSRTQIPVKVIGRVDTLMAMECVRKSMIPEYTLENLLLDTKLQKNTESVSLLPQTADNQKQPAILTLCLTGKRSAIKIKDYLHSLNFPELNAVHVIPVGLVSCSGIEAIVKHYQISYYVAAIVGTVNPQLADVAFLSMEELMRPAGKLKLKRLLHIALPNNNQLHEVIDERFILFDSDSMTKEAVIDRMVATLLKNKRVSEGFSLSVYKRETYGDTLLKGGIAIPHGNPSFVTKPTIVVTKLDHDISWTNNQTCHLVFLLALNEDSRPYFEQLYSLISDQSKMEKLQILNDRETIKQLLLN</sequence>
<keyword evidence="9" id="KW-1185">Reference proteome</keyword>
<feature type="domain" description="PTS EIIA type-2" evidence="5">
    <location>
        <begin position="824"/>
        <end position="959"/>
    </location>
</feature>
<dbReference type="PROSITE" id="PS50045">
    <property type="entry name" value="SIGMA54_INTERACT_4"/>
    <property type="match status" value="1"/>
</dbReference>
<dbReference type="PROSITE" id="PS51096">
    <property type="entry name" value="PTS_EIIA_TYPE_4"/>
    <property type="match status" value="1"/>
</dbReference>
<dbReference type="RefSeq" id="WP_253060375.1">
    <property type="nucleotide sequence ID" value="NZ_JAMXWM010000005.1"/>
</dbReference>
<gene>
    <name evidence="8" type="ORF">ACFSUE_07605</name>
</gene>
<dbReference type="SUPFAM" id="SSF55804">
    <property type="entry name" value="Phoshotransferase/anion transport protein"/>
    <property type="match status" value="1"/>
</dbReference>
<dbReference type="Gene3D" id="3.40.50.300">
    <property type="entry name" value="P-loop containing nucleotide triphosphate hydrolases"/>
    <property type="match status" value="1"/>
</dbReference>
<dbReference type="InterPro" id="IPR027417">
    <property type="entry name" value="P-loop_NTPase"/>
</dbReference>